<comment type="caution">
    <text evidence="5">The sequence shown here is derived from an EMBL/GenBank/DDBJ whole genome shotgun (WGS) entry which is preliminary data.</text>
</comment>
<sequence>MRSSEHGSFRVDVHAVRAVAVVLVVVYHLGVGWFPGGFVGVDAFFVVSGFLITRQLSRELECRGRVSVLAFWARRVRRLAPSALIVLAVTGAAALALYPKEDWPKLGAQFAGSVGSVENWVLAASRTDYLAAGTPSTPFEHFWSLGVEEQFYIVWPILLLLIWRFAPRRPPLMWAVGAATGASLVGSVLLTALEPAAAYFWPHTRAWEFGVVALLALLGPQSGALLPLKSQTRAGAALLGWASLTAAGVLFSPGVSYPGILAAIPVAATALIITAGADTGVLGWVLRWGPVRWLGSISYPLYLWHWPVVLLLPRAVELPSPVRILATAALSLILAQLTHVLVENRGRFGPLSRSRSTAVLAVTAGVMVVLLLVPTTGWAALQGQERQDRAVAVTLSGDGCFGAAAAWNRSCQLSGDPREPFTPATMTAAYDIDSTWDDCEAQTTAARSCVVGVRGGTRVALIGDSHAHQWASTLTRIARERGWELHLYVKGGCDFSHVRWSDVSDANQRRCAIWNDDVDRSLEAEAPYALVFTAARADLRGNPVGADPDRAAQRGYRASWGPLIARGATILAIRDTPAAGTGVQRCLDVNGDAVSRCQLSTARAFAATDYLTVAAQRIRGARVLDMTASFCRAGWCPAVIGNVLVYRDSQHITRTYANTLTRPLQRAVNAALAPALAATHRTATAEVTRVGGHARSSRRAVRCRREAQRRRRVPPDDRGAWRRACPT</sequence>
<evidence type="ECO:0000313" key="6">
    <source>
        <dbReference type="Proteomes" id="UP000590225"/>
    </source>
</evidence>
<protein>
    <submittedName>
        <fullName evidence="5">Peptidoglycan/LPS O-acetylase OafA/YrhL</fullName>
    </submittedName>
</protein>
<feature type="transmembrane region" description="Helical" evidence="2">
    <location>
        <begin position="207"/>
        <end position="228"/>
    </location>
</feature>
<feature type="transmembrane region" description="Helical" evidence="2">
    <location>
        <begin position="324"/>
        <end position="342"/>
    </location>
</feature>
<feature type="transmembrane region" description="Helical" evidence="2">
    <location>
        <begin position="36"/>
        <end position="57"/>
    </location>
</feature>
<feature type="transmembrane region" description="Helical" evidence="2">
    <location>
        <begin position="173"/>
        <end position="201"/>
    </location>
</feature>
<feature type="transmembrane region" description="Helical" evidence="2">
    <location>
        <begin position="260"/>
        <end position="286"/>
    </location>
</feature>
<dbReference type="GO" id="GO:0009103">
    <property type="term" value="P:lipopolysaccharide biosynthetic process"/>
    <property type="evidence" value="ECO:0007669"/>
    <property type="project" value="TreeGrafter"/>
</dbReference>
<feature type="domain" description="SGNH" evidence="4">
    <location>
        <begin position="445"/>
        <end position="662"/>
    </location>
</feature>
<dbReference type="Proteomes" id="UP000590225">
    <property type="component" value="Unassembled WGS sequence"/>
</dbReference>
<feature type="transmembrane region" description="Helical" evidence="2">
    <location>
        <begin position="293"/>
        <end position="312"/>
    </location>
</feature>
<organism evidence="5 6">
    <name type="scientific">Curtobacterium pusillum</name>
    <dbReference type="NCBI Taxonomy" id="69373"/>
    <lineage>
        <taxon>Bacteria</taxon>
        <taxon>Bacillati</taxon>
        <taxon>Actinomycetota</taxon>
        <taxon>Actinomycetes</taxon>
        <taxon>Micrococcales</taxon>
        <taxon>Microbacteriaceae</taxon>
        <taxon>Curtobacterium</taxon>
    </lineage>
</organism>
<evidence type="ECO:0000259" key="4">
    <source>
        <dbReference type="Pfam" id="PF19040"/>
    </source>
</evidence>
<feature type="compositionally biased region" description="Basic residues" evidence="1">
    <location>
        <begin position="695"/>
        <end position="712"/>
    </location>
</feature>
<feature type="transmembrane region" description="Helical" evidence="2">
    <location>
        <begin position="358"/>
        <end position="381"/>
    </location>
</feature>
<dbReference type="PANTHER" id="PTHR23028">
    <property type="entry name" value="ACETYLTRANSFERASE"/>
    <property type="match status" value="1"/>
</dbReference>
<dbReference type="EMBL" id="JACGXP010000009">
    <property type="protein sequence ID" value="MBA8992177.1"/>
    <property type="molecule type" value="Genomic_DNA"/>
</dbReference>
<dbReference type="PANTHER" id="PTHR23028:SF53">
    <property type="entry name" value="ACYL_TRANSF_3 DOMAIN-CONTAINING PROTEIN"/>
    <property type="match status" value="1"/>
</dbReference>
<dbReference type="GO" id="GO:0016747">
    <property type="term" value="F:acyltransferase activity, transferring groups other than amino-acyl groups"/>
    <property type="evidence" value="ECO:0007669"/>
    <property type="project" value="InterPro"/>
</dbReference>
<dbReference type="InterPro" id="IPR002656">
    <property type="entry name" value="Acyl_transf_3_dom"/>
</dbReference>
<dbReference type="InterPro" id="IPR050879">
    <property type="entry name" value="Acyltransferase_3"/>
</dbReference>
<dbReference type="Pfam" id="PF19040">
    <property type="entry name" value="SGNH"/>
    <property type="match status" value="1"/>
</dbReference>
<evidence type="ECO:0000313" key="5">
    <source>
        <dbReference type="EMBL" id="MBA8992177.1"/>
    </source>
</evidence>
<dbReference type="InterPro" id="IPR043968">
    <property type="entry name" value="SGNH"/>
</dbReference>
<dbReference type="AlphaFoldDB" id="A0AAW3TDN8"/>
<feature type="region of interest" description="Disordered" evidence="1">
    <location>
        <begin position="691"/>
        <end position="727"/>
    </location>
</feature>
<feature type="transmembrane region" description="Helical" evidence="2">
    <location>
        <begin position="78"/>
        <end position="98"/>
    </location>
</feature>
<keyword evidence="2" id="KW-0812">Transmembrane</keyword>
<name>A0AAW3TDN8_9MICO</name>
<keyword evidence="2" id="KW-1133">Transmembrane helix</keyword>
<dbReference type="Pfam" id="PF01757">
    <property type="entry name" value="Acyl_transf_3"/>
    <property type="match status" value="1"/>
</dbReference>
<evidence type="ECO:0000256" key="1">
    <source>
        <dbReference type="SAM" id="MobiDB-lite"/>
    </source>
</evidence>
<feature type="domain" description="Acyltransferase 3" evidence="3">
    <location>
        <begin position="13"/>
        <end position="337"/>
    </location>
</feature>
<keyword evidence="2" id="KW-0472">Membrane</keyword>
<evidence type="ECO:0000259" key="3">
    <source>
        <dbReference type="Pfam" id="PF01757"/>
    </source>
</evidence>
<feature type="transmembrane region" description="Helical" evidence="2">
    <location>
        <begin position="150"/>
        <end position="166"/>
    </location>
</feature>
<dbReference type="GO" id="GO:0016020">
    <property type="term" value="C:membrane"/>
    <property type="evidence" value="ECO:0007669"/>
    <property type="project" value="TreeGrafter"/>
</dbReference>
<reference evidence="5 6" key="1">
    <citation type="submission" date="2020-07" db="EMBL/GenBank/DDBJ databases">
        <title>Above-ground endophytic microbial communities from plants in different locations in the United States.</title>
        <authorList>
            <person name="Frank C."/>
        </authorList>
    </citation>
    <scope>NUCLEOTIDE SEQUENCE [LARGE SCALE GENOMIC DNA]</scope>
    <source>
        <strain evidence="5 6">WPL5_2</strain>
    </source>
</reference>
<feature type="transmembrane region" description="Helical" evidence="2">
    <location>
        <begin position="12"/>
        <end position="30"/>
    </location>
</feature>
<evidence type="ECO:0000256" key="2">
    <source>
        <dbReference type="SAM" id="Phobius"/>
    </source>
</evidence>
<feature type="transmembrane region" description="Helical" evidence="2">
    <location>
        <begin position="235"/>
        <end position="254"/>
    </location>
</feature>
<accession>A0AAW3TDN8</accession>
<proteinExistence type="predicted"/>
<gene>
    <name evidence="5" type="ORF">FHW23_003465</name>
</gene>